<dbReference type="EMBL" id="BAAAKK010000003">
    <property type="protein sequence ID" value="GAA1420783.1"/>
    <property type="molecule type" value="Genomic_DNA"/>
</dbReference>
<feature type="signal peptide" evidence="2">
    <location>
        <begin position="1"/>
        <end position="23"/>
    </location>
</feature>
<feature type="chain" id="PRO_5046060926" evidence="2">
    <location>
        <begin position="24"/>
        <end position="198"/>
    </location>
</feature>
<sequence length="198" mass="19695">MFRLLALPVAVAAVLASAGCAMADRGDESAPSSPDASTTPPGAASPGASAPAATASDGVEPSAGQGTEEPLASESDASASSTPTALDGDPGVPGLPQQSGASVDDVLRLGAVASWAEQPRRIALSLPASSTCWAFAGEPVVESPTRIVVQIERPEPCDEPDGARTYAIAVPEGVDTSADLQLAVIGPEHRFTLTLPAG</sequence>
<organism evidence="3 4">
    <name type="scientific">Agrococcus citreus</name>
    <dbReference type="NCBI Taxonomy" id="84643"/>
    <lineage>
        <taxon>Bacteria</taxon>
        <taxon>Bacillati</taxon>
        <taxon>Actinomycetota</taxon>
        <taxon>Actinomycetes</taxon>
        <taxon>Micrococcales</taxon>
        <taxon>Microbacteriaceae</taxon>
        <taxon>Agrococcus</taxon>
    </lineage>
</organism>
<feature type="compositionally biased region" description="Polar residues" evidence="1">
    <location>
        <begin position="75"/>
        <end position="84"/>
    </location>
</feature>
<name>A0ABN1YTE9_9MICO</name>
<accession>A0ABN1YTE9</accession>
<dbReference type="Proteomes" id="UP001501266">
    <property type="component" value="Unassembled WGS sequence"/>
</dbReference>
<gene>
    <name evidence="3" type="ORF">GCM10009640_10600</name>
</gene>
<keyword evidence="4" id="KW-1185">Reference proteome</keyword>
<dbReference type="RefSeq" id="WP_343918151.1">
    <property type="nucleotide sequence ID" value="NZ_BAAAKK010000003.1"/>
</dbReference>
<feature type="compositionally biased region" description="Low complexity" evidence="1">
    <location>
        <begin position="24"/>
        <end position="58"/>
    </location>
</feature>
<comment type="caution">
    <text evidence="3">The sequence shown here is derived from an EMBL/GenBank/DDBJ whole genome shotgun (WGS) entry which is preliminary data.</text>
</comment>
<feature type="region of interest" description="Disordered" evidence="1">
    <location>
        <begin position="24"/>
        <end position="100"/>
    </location>
</feature>
<reference evidence="3 4" key="1">
    <citation type="journal article" date="2019" name="Int. J. Syst. Evol. Microbiol.">
        <title>The Global Catalogue of Microorganisms (GCM) 10K type strain sequencing project: providing services to taxonomists for standard genome sequencing and annotation.</title>
        <authorList>
            <consortium name="The Broad Institute Genomics Platform"/>
            <consortium name="The Broad Institute Genome Sequencing Center for Infectious Disease"/>
            <person name="Wu L."/>
            <person name="Ma J."/>
        </authorList>
    </citation>
    <scope>NUCLEOTIDE SEQUENCE [LARGE SCALE GENOMIC DNA]</scope>
    <source>
        <strain evidence="3 4">JCM 12398</strain>
    </source>
</reference>
<evidence type="ECO:0000313" key="3">
    <source>
        <dbReference type="EMBL" id="GAA1420783.1"/>
    </source>
</evidence>
<evidence type="ECO:0000256" key="1">
    <source>
        <dbReference type="SAM" id="MobiDB-lite"/>
    </source>
</evidence>
<protein>
    <submittedName>
        <fullName evidence="3">Uncharacterized protein</fullName>
    </submittedName>
</protein>
<keyword evidence="2" id="KW-0732">Signal</keyword>
<evidence type="ECO:0000256" key="2">
    <source>
        <dbReference type="SAM" id="SignalP"/>
    </source>
</evidence>
<proteinExistence type="predicted"/>
<evidence type="ECO:0000313" key="4">
    <source>
        <dbReference type="Proteomes" id="UP001501266"/>
    </source>
</evidence>
<dbReference type="PROSITE" id="PS51257">
    <property type="entry name" value="PROKAR_LIPOPROTEIN"/>
    <property type="match status" value="1"/>
</dbReference>